<dbReference type="Proteomes" id="UP000324800">
    <property type="component" value="Unassembled WGS sequence"/>
</dbReference>
<dbReference type="EMBL" id="SNRW01006133">
    <property type="protein sequence ID" value="KAA6383662.1"/>
    <property type="molecule type" value="Genomic_DNA"/>
</dbReference>
<sequence>MQQKVLFRLQKELKELQDNPIPGVEVAVNKCDDFKPWEIIIDGPKGTLYEKGKFHLIVSFSPDYPFRAPQLAFKHKIYHVNVTQDGKIIQNEGLFESNWKPMSRIRDYIFIIIQMLITPESGGALDPDVFTKFRENRAEYDRKAREWTKLYAK</sequence>
<dbReference type="PANTHER" id="PTHR24067">
    <property type="entry name" value="UBIQUITIN-CONJUGATING ENZYME E2"/>
    <property type="match status" value="1"/>
</dbReference>
<name>A0A5J4VM22_9EUKA</name>
<dbReference type="SUPFAM" id="SSF54495">
    <property type="entry name" value="UBC-like"/>
    <property type="match status" value="1"/>
</dbReference>
<dbReference type="InterPro" id="IPR000608">
    <property type="entry name" value="UBC"/>
</dbReference>
<protein>
    <submittedName>
        <fullName evidence="2">Putative ubiquitin-conjugating enzyme E2-16 kDa</fullName>
    </submittedName>
</protein>
<comment type="caution">
    <text evidence="2">The sequence shown here is derived from an EMBL/GenBank/DDBJ whole genome shotgun (WGS) entry which is preliminary data.</text>
</comment>
<dbReference type="InterPro" id="IPR016135">
    <property type="entry name" value="UBQ-conjugating_enzyme/RWD"/>
</dbReference>
<dbReference type="AlphaFoldDB" id="A0A5J4VM22"/>
<gene>
    <name evidence="2" type="ORF">EZS28_020810</name>
</gene>
<accession>A0A5J4VM22</accession>
<dbReference type="OrthoDB" id="9978460at2759"/>
<proteinExistence type="predicted"/>
<dbReference type="SMART" id="SM00212">
    <property type="entry name" value="UBCc"/>
    <property type="match status" value="1"/>
</dbReference>
<evidence type="ECO:0000313" key="3">
    <source>
        <dbReference type="Proteomes" id="UP000324800"/>
    </source>
</evidence>
<evidence type="ECO:0000259" key="1">
    <source>
        <dbReference type="PROSITE" id="PS50127"/>
    </source>
</evidence>
<reference evidence="2 3" key="1">
    <citation type="submission" date="2019-03" db="EMBL/GenBank/DDBJ databases">
        <title>Single cell metagenomics reveals metabolic interactions within the superorganism composed of flagellate Streblomastix strix and complex community of Bacteroidetes bacteria on its surface.</title>
        <authorList>
            <person name="Treitli S.C."/>
            <person name="Kolisko M."/>
            <person name="Husnik F."/>
            <person name="Keeling P."/>
            <person name="Hampl V."/>
        </authorList>
    </citation>
    <scope>NUCLEOTIDE SEQUENCE [LARGE SCALE GENOMIC DNA]</scope>
    <source>
        <strain evidence="2">ST1C</strain>
    </source>
</reference>
<feature type="domain" description="UBC core" evidence="1">
    <location>
        <begin position="4"/>
        <end position="153"/>
    </location>
</feature>
<organism evidence="2 3">
    <name type="scientific">Streblomastix strix</name>
    <dbReference type="NCBI Taxonomy" id="222440"/>
    <lineage>
        <taxon>Eukaryota</taxon>
        <taxon>Metamonada</taxon>
        <taxon>Preaxostyla</taxon>
        <taxon>Oxymonadida</taxon>
        <taxon>Streblomastigidae</taxon>
        <taxon>Streblomastix</taxon>
    </lineage>
</organism>
<dbReference type="Gene3D" id="3.10.110.10">
    <property type="entry name" value="Ubiquitin Conjugating Enzyme"/>
    <property type="match status" value="1"/>
</dbReference>
<dbReference type="PROSITE" id="PS50127">
    <property type="entry name" value="UBC_2"/>
    <property type="match status" value="1"/>
</dbReference>
<evidence type="ECO:0000313" key="2">
    <source>
        <dbReference type="EMBL" id="KAA6383662.1"/>
    </source>
</evidence>
<dbReference type="InterPro" id="IPR050113">
    <property type="entry name" value="Ub_conjugating_enzyme"/>
</dbReference>
<dbReference type="Pfam" id="PF00179">
    <property type="entry name" value="UQ_con"/>
    <property type="match status" value="1"/>
</dbReference>